<keyword evidence="2 4" id="KW-0732">Signal</keyword>
<dbReference type="EMBL" id="WOWS01000004">
    <property type="protein sequence ID" value="MUU79170.1"/>
    <property type="molecule type" value="Genomic_DNA"/>
</dbReference>
<comment type="caution">
    <text evidence="6">The sequence shown here is derived from an EMBL/GenBank/DDBJ whole genome shotgun (WGS) entry which is preliminary data.</text>
</comment>
<dbReference type="NCBIfam" id="TIGR04183">
    <property type="entry name" value="Por_Secre_tail"/>
    <property type="match status" value="1"/>
</dbReference>
<evidence type="ECO:0000256" key="2">
    <source>
        <dbReference type="ARBA" id="ARBA00022729"/>
    </source>
</evidence>
<dbReference type="Gene3D" id="3.40.390.10">
    <property type="entry name" value="Collagenase (Catalytic Domain)"/>
    <property type="match status" value="1"/>
</dbReference>
<dbReference type="GO" id="GO:0004252">
    <property type="term" value="F:serine-type endopeptidase activity"/>
    <property type="evidence" value="ECO:0007669"/>
    <property type="project" value="InterPro"/>
</dbReference>
<dbReference type="AlphaFoldDB" id="A0A6L6UA10"/>
<gene>
    <name evidence="6" type="ORF">GN138_11995</name>
</gene>
<accession>A0A6L6UA10</accession>
<dbReference type="Proteomes" id="UP000478208">
    <property type="component" value="Unassembled WGS sequence"/>
</dbReference>
<protein>
    <submittedName>
        <fullName evidence="6">T9SS type A sorting domain-containing protein</fullName>
    </submittedName>
</protein>
<evidence type="ECO:0000259" key="5">
    <source>
        <dbReference type="PROSITE" id="PS51829"/>
    </source>
</evidence>
<keyword evidence="1" id="KW-0645">Protease</keyword>
<dbReference type="Pfam" id="PF01483">
    <property type="entry name" value="P_proprotein"/>
    <property type="match status" value="1"/>
</dbReference>
<dbReference type="Gene3D" id="2.60.120.260">
    <property type="entry name" value="Galactose-binding domain-like"/>
    <property type="match status" value="1"/>
</dbReference>
<name>A0A6L6UA10_9FLAO</name>
<evidence type="ECO:0000313" key="6">
    <source>
        <dbReference type="EMBL" id="MUU79170.1"/>
    </source>
</evidence>
<evidence type="ECO:0000256" key="3">
    <source>
        <dbReference type="ARBA" id="ARBA00022801"/>
    </source>
</evidence>
<keyword evidence="7" id="KW-1185">Reference proteome</keyword>
<dbReference type="InterPro" id="IPR024079">
    <property type="entry name" value="MetalloPept_cat_dom_sf"/>
</dbReference>
<dbReference type="Pfam" id="PF13583">
    <property type="entry name" value="Reprolysin_4"/>
    <property type="match status" value="1"/>
</dbReference>
<dbReference type="InterPro" id="IPR008979">
    <property type="entry name" value="Galactose-bd-like_sf"/>
</dbReference>
<feature type="chain" id="PRO_5027059619" evidence="4">
    <location>
        <begin position="24"/>
        <end position="896"/>
    </location>
</feature>
<dbReference type="InterPro" id="IPR002884">
    <property type="entry name" value="P_dom"/>
</dbReference>
<dbReference type="SUPFAM" id="SSF49785">
    <property type="entry name" value="Galactose-binding domain-like"/>
    <property type="match status" value="1"/>
</dbReference>
<keyword evidence="3" id="KW-0378">Hydrolase</keyword>
<sequence>MNKNYFIKTTMAFFVLFTIAVSAQNSNELWSSINEAKAIQYNQVFRKISLKTEKFFKLNLDDLKYALQNVGNRENKGNTIISFPNSNGDFKDYRVFETPMMEAELQAEYPNIKTYAGQGIENPSEIIRFSITSKGFHAMFLNTAEGTQFIDPFSTEGDIYTVYSRRNLEDSNFNFECGVIDDERLTSSFDDATSFAKNANDGTLRNYRLAVACTGEYTAFHGGTVADAMAAIVVTMNRVNGIYERDLSVTMTLVANNSSLVYTDADTDPFSNDNTNTLINQSQTQINGTIGSGNYDIGHTFSTGAGGLAGLGVTCNNSNKARGVTGVSQPVGDSFDIDYVAHELGHQFGAPHTFNGSVGSCAGGNRSAANAYEPGSGSTIMAYAGICGSDNIQVGSDAYFHRNSIFRMWSHISGTGTCPVNSTATGNTEPVANAGSDYIIPQGTPYKLDGSSSTDVDGTASLTYTWEQYDLGAAGVPTETTASGPLVRSYEGTTDPVRYIPRLIDIVANGGVSTTWEKLATVNRDINFTLTVRDNDASGGQTDSDGMIATVTTSAGPFTVTSQNTSGISWDVGSTQTITWNVAGTTANGVNEANVNILLSTDGGLNFDTVLASNTPNDGSQNITVPNVASSNCRIMVEAANGIFFNINSNSIAIGVDVICTTYASGDIALAIPDGAGANMQGTVVGNTINVSDTGIITDLRVSIDVTHSYIGDLILQLQHPNGTDFVNVWNRTCNTGQFSNIDVTFMDGEPAISCASPTTGTYESSSPLSVFNGLDMNGDWTILAVDFYNGDTGTLNNWSLEFCTESLSVTENELDNLSVYPNPNNGEFNIGFDSKSSEAISIDVYDIRGRSIYKNIYDNTGRFEETIQLSNAQAGVYMLMISDGLQKVTKKIIVE</sequence>
<evidence type="ECO:0000256" key="1">
    <source>
        <dbReference type="ARBA" id="ARBA00022670"/>
    </source>
</evidence>
<dbReference type="InterPro" id="IPR026444">
    <property type="entry name" value="Secre_tail"/>
</dbReference>
<dbReference type="GO" id="GO:0006508">
    <property type="term" value="P:proteolysis"/>
    <property type="evidence" value="ECO:0007669"/>
    <property type="project" value="UniProtKB-KW"/>
</dbReference>
<dbReference type="GO" id="GO:0008237">
    <property type="term" value="F:metallopeptidase activity"/>
    <property type="evidence" value="ECO:0007669"/>
    <property type="project" value="InterPro"/>
</dbReference>
<feature type="domain" description="P/Homo B" evidence="5">
    <location>
        <begin position="648"/>
        <end position="809"/>
    </location>
</feature>
<dbReference type="Gene3D" id="2.60.40.10">
    <property type="entry name" value="Immunoglobulins"/>
    <property type="match status" value="1"/>
</dbReference>
<dbReference type="PROSITE" id="PS51829">
    <property type="entry name" value="P_HOMO_B"/>
    <property type="match status" value="1"/>
</dbReference>
<reference evidence="6 7" key="1">
    <citation type="submission" date="2019-12" db="EMBL/GenBank/DDBJ databases">
        <authorList>
            <person name="Li J."/>
        </authorList>
    </citation>
    <scope>NUCLEOTIDE SEQUENCE [LARGE SCALE GENOMIC DNA]</scope>
    <source>
        <strain evidence="6 7">HL2-2</strain>
    </source>
</reference>
<proteinExistence type="predicted"/>
<evidence type="ECO:0000313" key="7">
    <source>
        <dbReference type="Proteomes" id="UP000478208"/>
    </source>
</evidence>
<dbReference type="RefSeq" id="WP_157364239.1">
    <property type="nucleotide sequence ID" value="NZ_WOWS01000004.1"/>
</dbReference>
<dbReference type="InterPro" id="IPR013783">
    <property type="entry name" value="Ig-like_fold"/>
</dbReference>
<feature type="signal peptide" evidence="4">
    <location>
        <begin position="1"/>
        <end position="23"/>
    </location>
</feature>
<dbReference type="Pfam" id="PF18962">
    <property type="entry name" value="Por_Secre_tail"/>
    <property type="match status" value="1"/>
</dbReference>
<dbReference type="SUPFAM" id="SSF55486">
    <property type="entry name" value="Metalloproteases ('zincins'), catalytic domain"/>
    <property type="match status" value="1"/>
</dbReference>
<organism evidence="6 7">
    <name type="scientific">Winogradskyella endarachnes</name>
    <dbReference type="NCBI Taxonomy" id="2681965"/>
    <lineage>
        <taxon>Bacteria</taxon>
        <taxon>Pseudomonadati</taxon>
        <taxon>Bacteroidota</taxon>
        <taxon>Flavobacteriia</taxon>
        <taxon>Flavobacteriales</taxon>
        <taxon>Flavobacteriaceae</taxon>
        <taxon>Winogradskyella</taxon>
    </lineage>
</organism>
<evidence type="ECO:0000256" key="4">
    <source>
        <dbReference type="SAM" id="SignalP"/>
    </source>
</evidence>